<keyword evidence="8 9" id="KW-0472">Membrane</keyword>
<dbReference type="GO" id="GO:0071978">
    <property type="term" value="P:bacterial-type flagellum-dependent swarming motility"/>
    <property type="evidence" value="ECO:0007669"/>
    <property type="project" value="InterPro"/>
</dbReference>
<evidence type="ECO:0000259" key="10">
    <source>
        <dbReference type="Pfam" id="PF01618"/>
    </source>
</evidence>
<feature type="domain" description="MotA/TolQ/ExbB proton channel" evidence="10">
    <location>
        <begin position="106"/>
        <end position="225"/>
    </location>
</feature>
<keyword evidence="11" id="KW-0969">Cilium</keyword>
<keyword evidence="7 9" id="KW-1133">Transmembrane helix</keyword>
<evidence type="ECO:0000256" key="3">
    <source>
        <dbReference type="ARBA" id="ARBA00022448"/>
    </source>
</evidence>
<dbReference type="Proteomes" id="UP001156690">
    <property type="component" value="Unassembled WGS sequence"/>
</dbReference>
<evidence type="ECO:0000256" key="7">
    <source>
        <dbReference type="ARBA" id="ARBA00022989"/>
    </source>
</evidence>
<evidence type="ECO:0000256" key="2">
    <source>
        <dbReference type="ARBA" id="ARBA00008038"/>
    </source>
</evidence>
<reference evidence="12" key="1">
    <citation type="journal article" date="2019" name="Int. J. Syst. Evol. Microbiol.">
        <title>The Global Catalogue of Microorganisms (GCM) 10K type strain sequencing project: providing services to taxonomists for standard genome sequencing and annotation.</title>
        <authorList>
            <consortium name="The Broad Institute Genomics Platform"/>
            <consortium name="The Broad Institute Genome Sequencing Center for Infectious Disease"/>
            <person name="Wu L."/>
            <person name="Ma J."/>
        </authorList>
    </citation>
    <scope>NUCLEOTIDE SEQUENCE [LARGE SCALE GENOMIC DNA]</scope>
    <source>
        <strain evidence="12">NBRC 15640</strain>
    </source>
</reference>
<keyword evidence="12" id="KW-1185">Reference proteome</keyword>
<dbReference type="InterPro" id="IPR000540">
    <property type="entry name" value="Flag_MotA_CS"/>
</dbReference>
<evidence type="ECO:0000256" key="6">
    <source>
        <dbReference type="ARBA" id="ARBA00022779"/>
    </source>
</evidence>
<organism evidence="11 12">
    <name type="scientific">Vibrio penaeicida</name>
    <dbReference type="NCBI Taxonomy" id="104609"/>
    <lineage>
        <taxon>Bacteria</taxon>
        <taxon>Pseudomonadati</taxon>
        <taxon>Pseudomonadota</taxon>
        <taxon>Gammaproteobacteria</taxon>
        <taxon>Vibrionales</taxon>
        <taxon>Vibrionaceae</taxon>
        <taxon>Vibrio</taxon>
    </lineage>
</organism>
<proteinExistence type="inferred from homology"/>
<gene>
    <name evidence="11" type="primary">motA2</name>
    <name evidence="11" type="ORF">GCM10007932_08090</name>
</gene>
<evidence type="ECO:0000313" key="11">
    <source>
        <dbReference type="EMBL" id="GLQ71449.1"/>
    </source>
</evidence>
<sequence>MSLSTITGWLFSVAVLMTAVVSSTDNYWLFVSVSSLLIVAGGTSTAALISYSYPLFFKAIQAVIASLFDGRNETKLKHSSIVRSLEWNKVYRTEGIAGLEKALTNKELKDPFIAMAIELLGTGYKGKALRNLLDESNESQRVQEAQPANVLSTMANFSPAFGMIGTLVGLIVMLDSLDGDMATMGKGLAIALLTTLYGTLLAQALFKPSAINVRRKSDDNFHRRDMQIQAFVMMTEKQPDLHIKDSMNSYLPPKKRLES</sequence>
<keyword evidence="4" id="KW-1003">Cell membrane</keyword>
<evidence type="ECO:0000313" key="12">
    <source>
        <dbReference type="Proteomes" id="UP001156690"/>
    </source>
</evidence>
<name>A0AAV5NM69_9VIBR</name>
<dbReference type="GO" id="GO:0006935">
    <property type="term" value="P:chemotaxis"/>
    <property type="evidence" value="ECO:0007669"/>
    <property type="project" value="InterPro"/>
</dbReference>
<dbReference type="InterPro" id="IPR047055">
    <property type="entry name" value="MotA-like"/>
</dbReference>
<feature type="transmembrane region" description="Helical" evidence="9">
    <location>
        <begin position="150"/>
        <end position="174"/>
    </location>
</feature>
<comment type="caution">
    <text evidence="11">The sequence shown here is derived from an EMBL/GenBank/DDBJ whole genome shotgun (WGS) entry which is preliminary data.</text>
</comment>
<evidence type="ECO:0000256" key="9">
    <source>
        <dbReference type="SAM" id="Phobius"/>
    </source>
</evidence>
<protein>
    <submittedName>
        <fullName evidence="11">Flagellar motor protein MotA</fullName>
    </submittedName>
</protein>
<accession>A0AAV5NM69</accession>
<dbReference type="RefSeq" id="WP_126607874.1">
    <property type="nucleotide sequence ID" value="NZ_AP025144.1"/>
</dbReference>
<feature type="transmembrane region" description="Helical" evidence="9">
    <location>
        <begin position="186"/>
        <end position="206"/>
    </location>
</feature>
<dbReference type="InterPro" id="IPR002898">
    <property type="entry name" value="MotA_ExbB_proton_chnl"/>
</dbReference>
<keyword evidence="5 9" id="KW-0812">Transmembrane</keyword>
<dbReference type="PROSITE" id="PS01307">
    <property type="entry name" value="MOTA"/>
    <property type="match status" value="1"/>
</dbReference>
<evidence type="ECO:0000256" key="8">
    <source>
        <dbReference type="ARBA" id="ARBA00023136"/>
    </source>
</evidence>
<dbReference type="PANTHER" id="PTHR30433:SF2">
    <property type="entry name" value="MOTILITY PROTEIN A"/>
    <property type="match status" value="1"/>
</dbReference>
<comment type="similarity">
    <text evidence="2">Belongs to the MotA family.</text>
</comment>
<evidence type="ECO:0000256" key="5">
    <source>
        <dbReference type="ARBA" id="ARBA00022692"/>
    </source>
</evidence>
<keyword evidence="3" id="KW-0813">Transport</keyword>
<keyword evidence="6" id="KW-0283">Flagellar rotation</keyword>
<evidence type="ECO:0000256" key="4">
    <source>
        <dbReference type="ARBA" id="ARBA00022475"/>
    </source>
</evidence>
<dbReference type="EMBL" id="BSNX01000007">
    <property type="protein sequence ID" value="GLQ71449.1"/>
    <property type="molecule type" value="Genomic_DNA"/>
</dbReference>
<dbReference type="GO" id="GO:0005886">
    <property type="term" value="C:plasma membrane"/>
    <property type="evidence" value="ECO:0007669"/>
    <property type="project" value="UniProtKB-SubCell"/>
</dbReference>
<dbReference type="Pfam" id="PF01618">
    <property type="entry name" value="MotA_ExbB"/>
    <property type="match status" value="1"/>
</dbReference>
<keyword evidence="11" id="KW-0966">Cell projection</keyword>
<keyword evidence="11" id="KW-0282">Flagellum</keyword>
<evidence type="ECO:0000256" key="1">
    <source>
        <dbReference type="ARBA" id="ARBA00004651"/>
    </source>
</evidence>
<dbReference type="AlphaFoldDB" id="A0AAV5NM69"/>
<comment type="subcellular location">
    <subcellularLocation>
        <location evidence="1">Cell membrane</location>
        <topology evidence="1">Multi-pass membrane protein</topology>
    </subcellularLocation>
</comment>
<dbReference type="PANTHER" id="PTHR30433">
    <property type="entry name" value="CHEMOTAXIS PROTEIN MOTA"/>
    <property type="match status" value="1"/>
</dbReference>